<feature type="compositionally biased region" description="Polar residues" evidence="2">
    <location>
        <begin position="116"/>
        <end position="130"/>
    </location>
</feature>
<evidence type="ECO:0000259" key="4">
    <source>
        <dbReference type="PROSITE" id="PS51123"/>
    </source>
</evidence>
<protein>
    <recommendedName>
        <fullName evidence="4">OmpA-like domain-containing protein</fullName>
    </recommendedName>
</protein>
<proteinExistence type="predicted"/>
<evidence type="ECO:0000256" key="3">
    <source>
        <dbReference type="SAM" id="Phobius"/>
    </source>
</evidence>
<dbReference type="AlphaFoldDB" id="A0A5R8KB51"/>
<keyword evidence="3" id="KW-1133">Transmembrane helix</keyword>
<feature type="compositionally biased region" description="Basic and acidic residues" evidence="2">
    <location>
        <begin position="67"/>
        <end position="77"/>
    </location>
</feature>
<evidence type="ECO:0000256" key="1">
    <source>
        <dbReference type="PROSITE-ProRule" id="PRU00473"/>
    </source>
</evidence>
<dbReference type="InterPro" id="IPR006665">
    <property type="entry name" value="OmpA-like"/>
</dbReference>
<evidence type="ECO:0000313" key="6">
    <source>
        <dbReference type="Proteomes" id="UP000306196"/>
    </source>
</evidence>
<evidence type="ECO:0000256" key="2">
    <source>
        <dbReference type="SAM" id="MobiDB-lite"/>
    </source>
</evidence>
<feature type="region of interest" description="Disordered" evidence="2">
    <location>
        <begin position="43"/>
        <end position="130"/>
    </location>
</feature>
<accession>A0A5R8KB51</accession>
<feature type="domain" description="OmpA-like" evidence="4">
    <location>
        <begin position="198"/>
        <end position="314"/>
    </location>
</feature>
<keyword evidence="1 3" id="KW-0472">Membrane</keyword>
<dbReference type="Pfam" id="PF00691">
    <property type="entry name" value="OmpA"/>
    <property type="match status" value="1"/>
</dbReference>
<organism evidence="5 6">
    <name type="scientific">Phragmitibacter flavus</name>
    <dbReference type="NCBI Taxonomy" id="2576071"/>
    <lineage>
        <taxon>Bacteria</taxon>
        <taxon>Pseudomonadati</taxon>
        <taxon>Verrucomicrobiota</taxon>
        <taxon>Verrucomicrobiia</taxon>
        <taxon>Verrucomicrobiales</taxon>
        <taxon>Verrucomicrobiaceae</taxon>
        <taxon>Phragmitibacter</taxon>
    </lineage>
</organism>
<dbReference type="PROSITE" id="PS51123">
    <property type="entry name" value="OMPA_2"/>
    <property type="match status" value="1"/>
</dbReference>
<dbReference type="Gene3D" id="3.30.1330.60">
    <property type="entry name" value="OmpA-like domain"/>
    <property type="match status" value="1"/>
</dbReference>
<name>A0A5R8KB51_9BACT</name>
<reference evidence="5 6" key="1">
    <citation type="submission" date="2019-05" db="EMBL/GenBank/DDBJ databases">
        <title>Verrucobacter flavum gen. nov., sp. nov. a new member of the family Verrucomicrobiaceae.</title>
        <authorList>
            <person name="Szuroczki S."/>
            <person name="Abbaszade G."/>
            <person name="Szabo A."/>
            <person name="Felfoldi T."/>
            <person name="Schumann P."/>
            <person name="Boka K."/>
            <person name="Keki Z."/>
            <person name="Toumi M."/>
            <person name="Toth E."/>
        </authorList>
    </citation>
    <scope>NUCLEOTIDE SEQUENCE [LARGE SCALE GENOMIC DNA]</scope>
    <source>
        <strain evidence="5 6">MG-N-17</strain>
    </source>
</reference>
<gene>
    <name evidence="5" type="ORF">FEM03_16410</name>
</gene>
<keyword evidence="6" id="KW-1185">Reference proteome</keyword>
<feature type="compositionally biased region" description="Pro residues" evidence="2">
    <location>
        <begin position="100"/>
        <end position="109"/>
    </location>
</feature>
<dbReference type="GO" id="GO:0016020">
    <property type="term" value="C:membrane"/>
    <property type="evidence" value="ECO:0007669"/>
    <property type="project" value="UniProtKB-UniRule"/>
</dbReference>
<comment type="caution">
    <text evidence="5">The sequence shown here is derived from an EMBL/GenBank/DDBJ whole genome shotgun (WGS) entry which is preliminary data.</text>
</comment>
<evidence type="ECO:0000313" key="5">
    <source>
        <dbReference type="EMBL" id="TLD69542.1"/>
    </source>
</evidence>
<dbReference type="SUPFAM" id="SSF103088">
    <property type="entry name" value="OmpA-like"/>
    <property type="match status" value="1"/>
</dbReference>
<dbReference type="EMBL" id="VAUV01000012">
    <property type="protein sequence ID" value="TLD69542.1"/>
    <property type="molecule type" value="Genomic_DNA"/>
</dbReference>
<dbReference type="OrthoDB" id="9782229at2"/>
<dbReference type="InterPro" id="IPR036737">
    <property type="entry name" value="OmpA-like_sf"/>
</dbReference>
<dbReference type="Proteomes" id="UP000306196">
    <property type="component" value="Unassembled WGS sequence"/>
</dbReference>
<sequence>MSSPSTGRPSILANLILMLFVGSMLVGFFVLLRSCEEKAGNAMVGPLNQEKPEKVPGSTDSKPVAEPTKEDIAKKVAEANQVRKSQPVAKEEEEIGKPFSTPPAAPEPTPMVATAEPTSMPNSTATPPSATLVTDTPPAATTPDASLDILPPKEPVREVAAGSAEGNALIKDAAARIDEAPTELYSDKAKAKVREGLQAARRIFKVHTVYFEKGGAKPGAADSGELVKSLGEGSLAEVMDDPRAVFFVLGFADRTGDAATNKKLSKDRADAVINLLKSAGALNLTYPVAIGSTELVAPENQNKNRAAEVWLVLP</sequence>
<feature type="transmembrane region" description="Helical" evidence="3">
    <location>
        <begin position="12"/>
        <end position="32"/>
    </location>
</feature>
<keyword evidence="3" id="KW-0812">Transmembrane</keyword>
<dbReference type="RefSeq" id="WP_138087370.1">
    <property type="nucleotide sequence ID" value="NZ_VAUV01000012.1"/>
</dbReference>